<proteinExistence type="predicted"/>
<organism evidence="1 2">
    <name type="scientific">Vaccinium darrowii</name>
    <dbReference type="NCBI Taxonomy" id="229202"/>
    <lineage>
        <taxon>Eukaryota</taxon>
        <taxon>Viridiplantae</taxon>
        <taxon>Streptophyta</taxon>
        <taxon>Embryophyta</taxon>
        <taxon>Tracheophyta</taxon>
        <taxon>Spermatophyta</taxon>
        <taxon>Magnoliopsida</taxon>
        <taxon>eudicotyledons</taxon>
        <taxon>Gunneridae</taxon>
        <taxon>Pentapetalae</taxon>
        <taxon>asterids</taxon>
        <taxon>Ericales</taxon>
        <taxon>Ericaceae</taxon>
        <taxon>Vaccinioideae</taxon>
        <taxon>Vaccinieae</taxon>
        <taxon>Vaccinium</taxon>
    </lineage>
</organism>
<evidence type="ECO:0000313" key="1">
    <source>
        <dbReference type="EMBL" id="KAH7856444.1"/>
    </source>
</evidence>
<name>A0ACB7YUA0_9ERIC</name>
<dbReference type="Proteomes" id="UP000828048">
    <property type="component" value="Chromosome 3"/>
</dbReference>
<sequence length="68" mass="7676">MLDLSDYEFVLTEAKPPMPAADASEVDNLKYGKWDKANTMAIRLIRASINEAIRGGWEINQCWTLGFV</sequence>
<gene>
    <name evidence="1" type="ORF">Vadar_001505</name>
</gene>
<reference evidence="1 2" key="1">
    <citation type="journal article" date="2021" name="Hortic Res">
        <title>High-quality reference genome and annotation aids understanding of berry development for evergreen blueberry (Vaccinium darrowii).</title>
        <authorList>
            <person name="Yu J."/>
            <person name="Hulse-Kemp A.M."/>
            <person name="Babiker E."/>
            <person name="Staton M."/>
        </authorList>
    </citation>
    <scope>NUCLEOTIDE SEQUENCE [LARGE SCALE GENOMIC DNA]</scope>
    <source>
        <strain evidence="2">cv. NJ 8807/NJ 8810</strain>
        <tissue evidence="1">Young leaf</tissue>
    </source>
</reference>
<keyword evidence="2" id="KW-1185">Reference proteome</keyword>
<accession>A0ACB7YUA0</accession>
<evidence type="ECO:0000313" key="2">
    <source>
        <dbReference type="Proteomes" id="UP000828048"/>
    </source>
</evidence>
<dbReference type="EMBL" id="CM037153">
    <property type="protein sequence ID" value="KAH7856444.1"/>
    <property type="molecule type" value="Genomic_DNA"/>
</dbReference>
<protein>
    <submittedName>
        <fullName evidence="1">Uncharacterized protein</fullName>
    </submittedName>
</protein>
<comment type="caution">
    <text evidence="1">The sequence shown here is derived from an EMBL/GenBank/DDBJ whole genome shotgun (WGS) entry which is preliminary data.</text>
</comment>